<protein>
    <submittedName>
        <fullName evidence="2">Beta-(1--&gt;2)glucan export ATP-binding/permease protein like</fullName>
    </submittedName>
</protein>
<dbReference type="STRING" id="1590841.A0A2R6QX22"/>
<sequence>MNTLVRNTTLHFSRRSSAAYQPLDQGGEATGDDSPSRRTFSKRKSTDQPRKITTSLSFKLERAKRRQVFLRTYKLASLDGSKKSRSRKLKKFAVKVKSVFVSVVSFVRFNSLRSCKSPHASSPTSVQKWY</sequence>
<evidence type="ECO:0000313" key="2">
    <source>
        <dbReference type="EMBL" id="PSS16313.1"/>
    </source>
</evidence>
<evidence type="ECO:0000256" key="1">
    <source>
        <dbReference type="SAM" id="MobiDB-lite"/>
    </source>
</evidence>
<keyword evidence="2" id="KW-0067">ATP-binding</keyword>
<dbReference type="Proteomes" id="UP000241394">
    <property type="component" value="Chromosome LG12"/>
</dbReference>
<dbReference type="Gramene" id="PSS16313">
    <property type="protein sequence ID" value="PSS16313"/>
    <property type="gene ID" value="CEY00_Acc13809"/>
</dbReference>
<dbReference type="EMBL" id="NKQK01000012">
    <property type="protein sequence ID" value="PSS16313.1"/>
    <property type="molecule type" value="Genomic_DNA"/>
</dbReference>
<accession>A0A2R6QX22</accession>
<dbReference type="InParanoid" id="A0A2R6QX22"/>
<gene>
    <name evidence="2" type="ORF">CEY00_Acc13809</name>
</gene>
<feature type="region of interest" description="Disordered" evidence="1">
    <location>
        <begin position="16"/>
        <end position="56"/>
    </location>
</feature>
<dbReference type="GO" id="GO:0005524">
    <property type="term" value="F:ATP binding"/>
    <property type="evidence" value="ECO:0007669"/>
    <property type="project" value="UniProtKB-KW"/>
</dbReference>
<dbReference type="AlphaFoldDB" id="A0A2R6QX22"/>
<comment type="caution">
    <text evidence="2">The sequence shown here is derived from an EMBL/GenBank/DDBJ whole genome shotgun (WGS) entry which is preliminary data.</text>
</comment>
<proteinExistence type="predicted"/>
<evidence type="ECO:0000313" key="3">
    <source>
        <dbReference type="Proteomes" id="UP000241394"/>
    </source>
</evidence>
<reference evidence="2 3" key="1">
    <citation type="submission" date="2017-07" db="EMBL/GenBank/DDBJ databases">
        <title>An improved, manually edited Actinidia chinensis var. chinensis (kiwifruit) genome highlights the challenges associated with draft genomes and gene prediction in plants.</title>
        <authorList>
            <person name="Pilkington S."/>
            <person name="Crowhurst R."/>
            <person name="Hilario E."/>
            <person name="Nardozza S."/>
            <person name="Fraser L."/>
            <person name="Peng Y."/>
            <person name="Gunaseelan K."/>
            <person name="Simpson R."/>
            <person name="Tahir J."/>
            <person name="Deroles S."/>
            <person name="Templeton K."/>
            <person name="Luo Z."/>
            <person name="Davy M."/>
            <person name="Cheng C."/>
            <person name="Mcneilage M."/>
            <person name="Scaglione D."/>
            <person name="Liu Y."/>
            <person name="Zhang Q."/>
            <person name="Datson P."/>
            <person name="De Silva N."/>
            <person name="Gardiner S."/>
            <person name="Bassett H."/>
            <person name="Chagne D."/>
            <person name="Mccallum J."/>
            <person name="Dzierzon H."/>
            <person name="Deng C."/>
            <person name="Wang Y.-Y."/>
            <person name="Barron N."/>
            <person name="Manako K."/>
            <person name="Bowen J."/>
            <person name="Foster T."/>
            <person name="Erridge Z."/>
            <person name="Tiffin H."/>
            <person name="Waite C."/>
            <person name="Davies K."/>
            <person name="Grierson E."/>
            <person name="Laing W."/>
            <person name="Kirk R."/>
            <person name="Chen X."/>
            <person name="Wood M."/>
            <person name="Montefiori M."/>
            <person name="Brummell D."/>
            <person name="Schwinn K."/>
            <person name="Catanach A."/>
            <person name="Fullerton C."/>
            <person name="Li D."/>
            <person name="Meiyalaghan S."/>
            <person name="Nieuwenhuizen N."/>
            <person name="Read N."/>
            <person name="Prakash R."/>
            <person name="Hunter D."/>
            <person name="Zhang H."/>
            <person name="Mckenzie M."/>
            <person name="Knabel M."/>
            <person name="Harris A."/>
            <person name="Allan A."/>
            <person name="Chen A."/>
            <person name="Janssen B."/>
            <person name="Plunkett B."/>
            <person name="Dwamena C."/>
            <person name="Voogd C."/>
            <person name="Leif D."/>
            <person name="Lafferty D."/>
            <person name="Souleyre E."/>
            <person name="Varkonyi-Gasic E."/>
            <person name="Gambi F."/>
            <person name="Hanley J."/>
            <person name="Yao J.-L."/>
            <person name="Cheung J."/>
            <person name="David K."/>
            <person name="Warren B."/>
            <person name="Marsh K."/>
            <person name="Snowden K."/>
            <person name="Lin-Wang K."/>
            <person name="Brian L."/>
            <person name="Martinez-Sanchez M."/>
            <person name="Wang M."/>
            <person name="Ileperuma N."/>
            <person name="Macnee N."/>
            <person name="Campin R."/>
            <person name="Mcatee P."/>
            <person name="Drummond R."/>
            <person name="Espley R."/>
            <person name="Ireland H."/>
            <person name="Wu R."/>
            <person name="Atkinson R."/>
            <person name="Karunairetnam S."/>
            <person name="Bulley S."/>
            <person name="Chunkath S."/>
            <person name="Hanley Z."/>
            <person name="Storey R."/>
            <person name="Thrimawithana A."/>
            <person name="Thomson S."/>
            <person name="David C."/>
            <person name="Testolin R."/>
        </authorList>
    </citation>
    <scope>NUCLEOTIDE SEQUENCE [LARGE SCALE GENOMIC DNA]</scope>
    <source>
        <strain evidence="3">cv. Red5</strain>
        <tissue evidence="2">Young leaf</tissue>
    </source>
</reference>
<keyword evidence="2" id="KW-0547">Nucleotide-binding</keyword>
<keyword evidence="3" id="KW-1185">Reference proteome</keyword>
<dbReference type="OrthoDB" id="1931227at2759"/>
<dbReference type="OMA" id="NTFVEPQ"/>
<organism evidence="2 3">
    <name type="scientific">Actinidia chinensis var. chinensis</name>
    <name type="common">Chinese soft-hair kiwi</name>
    <dbReference type="NCBI Taxonomy" id="1590841"/>
    <lineage>
        <taxon>Eukaryota</taxon>
        <taxon>Viridiplantae</taxon>
        <taxon>Streptophyta</taxon>
        <taxon>Embryophyta</taxon>
        <taxon>Tracheophyta</taxon>
        <taxon>Spermatophyta</taxon>
        <taxon>Magnoliopsida</taxon>
        <taxon>eudicotyledons</taxon>
        <taxon>Gunneridae</taxon>
        <taxon>Pentapetalae</taxon>
        <taxon>asterids</taxon>
        <taxon>Ericales</taxon>
        <taxon>Actinidiaceae</taxon>
        <taxon>Actinidia</taxon>
    </lineage>
</organism>
<reference evidence="3" key="2">
    <citation type="journal article" date="2018" name="BMC Genomics">
        <title>A manually annotated Actinidia chinensis var. chinensis (kiwifruit) genome highlights the challenges associated with draft genomes and gene prediction in plants.</title>
        <authorList>
            <person name="Pilkington S.M."/>
            <person name="Crowhurst R."/>
            <person name="Hilario E."/>
            <person name="Nardozza S."/>
            <person name="Fraser L."/>
            <person name="Peng Y."/>
            <person name="Gunaseelan K."/>
            <person name="Simpson R."/>
            <person name="Tahir J."/>
            <person name="Deroles S.C."/>
            <person name="Templeton K."/>
            <person name="Luo Z."/>
            <person name="Davy M."/>
            <person name="Cheng C."/>
            <person name="McNeilage M."/>
            <person name="Scaglione D."/>
            <person name="Liu Y."/>
            <person name="Zhang Q."/>
            <person name="Datson P."/>
            <person name="De Silva N."/>
            <person name="Gardiner S.E."/>
            <person name="Bassett H."/>
            <person name="Chagne D."/>
            <person name="McCallum J."/>
            <person name="Dzierzon H."/>
            <person name="Deng C."/>
            <person name="Wang Y.Y."/>
            <person name="Barron L."/>
            <person name="Manako K."/>
            <person name="Bowen J."/>
            <person name="Foster T.M."/>
            <person name="Erridge Z.A."/>
            <person name="Tiffin H."/>
            <person name="Waite C.N."/>
            <person name="Davies K.M."/>
            <person name="Grierson E.P."/>
            <person name="Laing W.A."/>
            <person name="Kirk R."/>
            <person name="Chen X."/>
            <person name="Wood M."/>
            <person name="Montefiori M."/>
            <person name="Brummell D.A."/>
            <person name="Schwinn K.E."/>
            <person name="Catanach A."/>
            <person name="Fullerton C."/>
            <person name="Li D."/>
            <person name="Meiyalaghan S."/>
            <person name="Nieuwenhuizen N."/>
            <person name="Read N."/>
            <person name="Prakash R."/>
            <person name="Hunter D."/>
            <person name="Zhang H."/>
            <person name="McKenzie M."/>
            <person name="Knabel M."/>
            <person name="Harris A."/>
            <person name="Allan A.C."/>
            <person name="Gleave A."/>
            <person name="Chen A."/>
            <person name="Janssen B.J."/>
            <person name="Plunkett B."/>
            <person name="Ampomah-Dwamena C."/>
            <person name="Voogd C."/>
            <person name="Leif D."/>
            <person name="Lafferty D."/>
            <person name="Souleyre E.J.F."/>
            <person name="Varkonyi-Gasic E."/>
            <person name="Gambi F."/>
            <person name="Hanley J."/>
            <person name="Yao J.L."/>
            <person name="Cheung J."/>
            <person name="David K.M."/>
            <person name="Warren B."/>
            <person name="Marsh K."/>
            <person name="Snowden K.C."/>
            <person name="Lin-Wang K."/>
            <person name="Brian L."/>
            <person name="Martinez-Sanchez M."/>
            <person name="Wang M."/>
            <person name="Ileperuma N."/>
            <person name="Macnee N."/>
            <person name="Campin R."/>
            <person name="McAtee P."/>
            <person name="Drummond R.S.M."/>
            <person name="Espley R.V."/>
            <person name="Ireland H.S."/>
            <person name="Wu R."/>
            <person name="Atkinson R.G."/>
            <person name="Karunairetnam S."/>
            <person name="Bulley S."/>
            <person name="Chunkath S."/>
            <person name="Hanley Z."/>
            <person name="Storey R."/>
            <person name="Thrimawithana A.H."/>
            <person name="Thomson S."/>
            <person name="David C."/>
            <person name="Testolin R."/>
            <person name="Huang H."/>
            <person name="Hellens R.P."/>
            <person name="Schaffer R.J."/>
        </authorList>
    </citation>
    <scope>NUCLEOTIDE SEQUENCE [LARGE SCALE GENOMIC DNA]</scope>
    <source>
        <strain evidence="3">cv. Red5</strain>
    </source>
</reference>
<name>A0A2R6QX22_ACTCC</name>